<dbReference type="Gene3D" id="3.20.20.450">
    <property type="entry name" value="EAL domain"/>
    <property type="match status" value="1"/>
</dbReference>
<dbReference type="PROSITE" id="PS50883">
    <property type="entry name" value="EAL"/>
    <property type="match status" value="1"/>
</dbReference>
<proteinExistence type="predicted"/>
<dbReference type="InterPro" id="IPR050706">
    <property type="entry name" value="Cyclic-di-GMP_PDE-like"/>
</dbReference>
<protein>
    <recommendedName>
        <fullName evidence="1">EAL domain-containing protein</fullName>
    </recommendedName>
</protein>
<dbReference type="SUPFAM" id="SSF141868">
    <property type="entry name" value="EAL domain-like"/>
    <property type="match status" value="1"/>
</dbReference>
<dbReference type="RefSeq" id="WP_203699851.1">
    <property type="nucleotide sequence ID" value="NZ_BAAALU010000017.1"/>
</dbReference>
<gene>
    <name evidence="2" type="ORF">Air01nite_02360</name>
</gene>
<dbReference type="EMBL" id="BONC01000001">
    <property type="protein sequence ID" value="GIF54141.1"/>
    <property type="molecule type" value="Genomic_DNA"/>
</dbReference>
<dbReference type="CDD" id="cd01948">
    <property type="entry name" value="EAL"/>
    <property type="match status" value="1"/>
</dbReference>
<dbReference type="InterPro" id="IPR035919">
    <property type="entry name" value="EAL_sf"/>
</dbReference>
<dbReference type="Pfam" id="PF00563">
    <property type="entry name" value="EAL"/>
    <property type="match status" value="1"/>
</dbReference>
<accession>A0ABQ4BUE4</accession>
<organism evidence="2 3">
    <name type="scientific">Asanoa iriomotensis</name>
    <dbReference type="NCBI Taxonomy" id="234613"/>
    <lineage>
        <taxon>Bacteria</taxon>
        <taxon>Bacillati</taxon>
        <taxon>Actinomycetota</taxon>
        <taxon>Actinomycetes</taxon>
        <taxon>Micromonosporales</taxon>
        <taxon>Micromonosporaceae</taxon>
        <taxon>Asanoa</taxon>
    </lineage>
</organism>
<sequence>MANVSLGELRHRDSEFVRILRDRRFESVFQPIVHLASGATIGYEALVRGPAGSAFADAHTLLRHAYLSGRVAEFDWAARAAACRGAMAARLAPDHLLFINIEPLALGSDCPPDLWPDIEEAFTRFRVVLEVTERSLDRDPRSLLEGIDRQRPDVAGLAVDDLGANPAALSMLPVLAADVIKLDQAVIQGGPTPWAMRIMDIAYEEAERTGATILAEGVESPVHAAFARSAGAVLGQGFHLGPPAPLPAAGRTSPTPLTINSDPIPDLATPFDVLEERTTGRADIAYVNALSRHHADRAAELTAPALSLLLLPDPGLLTEADRARLARFTQRGVVTGALGPGLPDPPAAGVRGARLHDPALDGQWVALTLSPGTASAMLARVVPDGSDTFEYGVTHDRRRVVAAARCLLRRLGAGSA</sequence>
<comment type="caution">
    <text evidence="2">The sequence shown here is derived from an EMBL/GenBank/DDBJ whole genome shotgun (WGS) entry which is preliminary data.</text>
</comment>
<dbReference type="Proteomes" id="UP000624325">
    <property type="component" value="Unassembled WGS sequence"/>
</dbReference>
<feature type="domain" description="EAL" evidence="1">
    <location>
        <begin position="9"/>
        <end position="257"/>
    </location>
</feature>
<dbReference type="SMART" id="SM00052">
    <property type="entry name" value="EAL"/>
    <property type="match status" value="1"/>
</dbReference>
<dbReference type="PANTHER" id="PTHR33121">
    <property type="entry name" value="CYCLIC DI-GMP PHOSPHODIESTERASE PDEF"/>
    <property type="match status" value="1"/>
</dbReference>
<evidence type="ECO:0000259" key="1">
    <source>
        <dbReference type="PROSITE" id="PS50883"/>
    </source>
</evidence>
<name>A0ABQ4BUE4_9ACTN</name>
<evidence type="ECO:0000313" key="2">
    <source>
        <dbReference type="EMBL" id="GIF54141.1"/>
    </source>
</evidence>
<keyword evidence="3" id="KW-1185">Reference proteome</keyword>
<evidence type="ECO:0000313" key="3">
    <source>
        <dbReference type="Proteomes" id="UP000624325"/>
    </source>
</evidence>
<reference evidence="2 3" key="1">
    <citation type="submission" date="2021-01" db="EMBL/GenBank/DDBJ databases">
        <title>Whole genome shotgun sequence of Asanoa iriomotensis NBRC 100142.</title>
        <authorList>
            <person name="Komaki H."/>
            <person name="Tamura T."/>
        </authorList>
    </citation>
    <scope>NUCLEOTIDE SEQUENCE [LARGE SCALE GENOMIC DNA]</scope>
    <source>
        <strain evidence="2 3">NBRC 100142</strain>
    </source>
</reference>
<dbReference type="InterPro" id="IPR001633">
    <property type="entry name" value="EAL_dom"/>
</dbReference>
<dbReference type="PANTHER" id="PTHR33121:SF76">
    <property type="entry name" value="SIGNALING PROTEIN"/>
    <property type="match status" value="1"/>
</dbReference>